<dbReference type="EMBL" id="BMLF01000008">
    <property type="protein sequence ID" value="GGM16456.1"/>
    <property type="molecule type" value="Genomic_DNA"/>
</dbReference>
<dbReference type="AlphaFoldDB" id="A0A917TBA3"/>
<sequence>MVDLVPNEDEQQVIDSIDAWLAAELPLDRLRVPGGAMTEATRWTEMADLGWFALGIPEVVGGVGLSVVEETMLLRACGRTLTMPSMVATVLSGHVAARARKKDVNRR</sequence>
<proteinExistence type="predicted"/>
<dbReference type="InterPro" id="IPR037069">
    <property type="entry name" value="AcylCoA_DH/ox_N_sf"/>
</dbReference>
<organism evidence="2 3">
    <name type="scientific">Pseudooceanicola nanhaiensis</name>
    <dbReference type="NCBI Taxonomy" id="375761"/>
    <lineage>
        <taxon>Bacteria</taxon>
        <taxon>Pseudomonadati</taxon>
        <taxon>Pseudomonadota</taxon>
        <taxon>Alphaproteobacteria</taxon>
        <taxon>Rhodobacterales</taxon>
        <taxon>Paracoccaceae</taxon>
        <taxon>Pseudooceanicola</taxon>
    </lineage>
</organism>
<dbReference type="InterPro" id="IPR013786">
    <property type="entry name" value="AcylCoA_DH/ox_N"/>
</dbReference>
<protein>
    <recommendedName>
        <fullName evidence="1">Acyl-CoA dehydrogenase/oxidase N-terminal domain-containing protein</fullName>
    </recommendedName>
</protein>
<dbReference type="GO" id="GO:0016627">
    <property type="term" value="F:oxidoreductase activity, acting on the CH-CH group of donors"/>
    <property type="evidence" value="ECO:0007669"/>
    <property type="project" value="InterPro"/>
</dbReference>
<name>A0A917TBA3_9RHOB</name>
<comment type="caution">
    <text evidence="2">The sequence shown here is derived from an EMBL/GenBank/DDBJ whole genome shotgun (WGS) entry which is preliminary data.</text>
</comment>
<reference evidence="2" key="2">
    <citation type="submission" date="2020-09" db="EMBL/GenBank/DDBJ databases">
        <authorList>
            <person name="Sun Q."/>
            <person name="Zhou Y."/>
        </authorList>
    </citation>
    <scope>NUCLEOTIDE SEQUENCE</scope>
    <source>
        <strain evidence="2">CGMCC 1.6293</strain>
    </source>
</reference>
<dbReference type="RefSeq" id="WP_028288679.1">
    <property type="nucleotide sequence ID" value="NZ_BMLF01000008.1"/>
</dbReference>
<dbReference type="SUPFAM" id="SSF56645">
    <property type="entry name" value="Acyl-CoA dehydrogenase NM domain-like"/>
    <property type="match status" value="1"/>
</dbReference>
<dbReference type="InterPro" id="IPR009100">
    <property type="entry name" value="AcylCoA_DH/oxidase_NM_dom_sf"/>
</dbReference>
<reference evidence="2" key="1">
    <citation type="journal article" date="2014" name="Int. J. Syst. Evol. Microbiol.">
        <title>Complete genome sequence of Corynebacterium casei LMG S-19264T (=DSM 44701T), isolated from a smear-ripened cheese.</title>
        <authorList>
            <consortium name="US DOE Joint Genome Institute (JGI-PGF)"/>
            <person name="Walter F."/>
            <person name="Albersmeier A."/>
            <person name="Kalinowski J."/>
            <person name="Ruckert C."/>
        </authorList>
    </citation>
    <scope>NUCLEOTIDE SEQUENCE</scope>
    <source>
        <strain evidence="2">CGMCC 1.6293</strain>
    </source>
</reference>
<evidence type="ECO:0000259" key="1">
    <source>
        <dbReference type="Pfam" id="PF02771"/>
    </source>
</evidence>
<evidence type="ECO:0000313" key="2">
    <source>
        <dbReference type="EMBL" id="GGM16456.1"/>
    </source>
</evidence>
<dbReference type="Gene3D" id="1.10.540.10">
    <property type="entry name" value="Acyl-CoA dehydrogenase/oxidase, N-terminal domain"/>
    <property type="match status" value="1"/>
</dbReference>
<evidence type="ECO:0000313" key="3">
    <source>
        <dbReference type="Proteomes" id="UP000649829"/>
    </source>
</evidence>
<feature type="domain" description="Acyl-CoA dehydrogenase/oxidase N-terminal" evidence="1">
    <location>
        <begin position="7"/>
        <end position="90"/>
    </location>
</feature>
<keyword evidence="3" id="KW-1185">Reference proteome</keyword>
<dbReference type="GO" id="GO:0050660">
    <property type="term" value="F:flavin adenine dinucleotide binding"/>
    <property type="evidence" value="ECO:0007669"/>
    <property type="project" value="InterPro"/>
</dbReference>
<accession>A0A917TBA3</accession>
<dbReference type="Proteomes" id="UP000649829">
    <property type="component" value="Unassembled WGS sequence"/>
</dbReference>
<gene>
    <name evidence="2" type="ORF">GCM10011534_42970</name>
</gene>
<dbReference type="Pfam" id="PF02771">
    <property type="entry name" value="Acyl-CoA_dh_N"/>
    <property type="match status" value="1"/>
</dbReference>